<feature type="signal peptide" evidence="1">
    <location>
        <begin position="1"/>
        <end position="21"/>
    </location>
</feature>
<dbReference type="EMBL" id="BQKE01000002">
    <property type="protein sequence ID" value="GJM63294.1"/>
    <property type="molecule type" value="Genomic_DNA"/>
</dbReference>
<evidence type="ECO:0000256" key="1">
    <source>
        <dbReference type="SAM" id="SignalP"/>
    </source>
</evidence>
<dbReference type="PROSITE" id="PS51257">
    <property type="entry name" value="PROKAR_LIPOPROTEIN"/>
    <property type="match status" value="1"/>
</dbReference>
<dbReference type="AlphaFoldDB" id="A0AAN5ALI8"/>
<dbReference type="InterPro" id="IPR025921">
    <property type="entry name" value="HmuY"/>
</dbReference>
<evidence type="ECO:0000313" key="3">
    <source>
        <dbReference type="Proteomes" id="UP001310022"/>
    </source>
</evidence>
<name>A0AAN5ALI8_9BACT</name>
<gene>
    <name evidence="2" type="ORF">PEDI_38460</name>
</gene>
<dbReference type="RefSeq" id="WP_338238477.1">
    <property type="nucleotide sequence ID" value="NZ_BQKE01000002.1"/>
</dbReference>
<keyword evidence="1" id="KW-0732">Signal</keyword>
<comment type="caution">
    <text evidence="2">The sequence shown here is derived from an EMBL/GenBank/DDBJ whole genome shotgun (WGS) entry which is preliminary data.</text>
</comment>
<keyword evidence="3" id="KW-1185">Reference proteome</keyword>
<dbReference type="Proteomes" id="UP001310022">
    <property type="component" value="Unassembled WGS sequence"/>
</dbReference>
<evidence type="ECO:0000313" key="2">
    <source>
        <dbReference type="EMBL" id="GJM63294.1"/>
    </source>
</evidence>
<protein>
    <recommendedName>
        <fullName evidence="4">HmuY protein</fullName>
    </recommendedName>
</protein>
<reference evidence="2 3" key="1">
    <citation type="submission" date="2021-12" db="EMBL/GenBank/DDBJ databases">
        <title>Genome sequencing of bacteria with rrn-lacking chromosome and rrn-plasmid.</title>
        <authorList>
            <person name="Anda M."/>
            <person name="Iwasaki W."/>
        </authorList>
    </citation>
    <scope>NUCLEOTIDE SEQUENCE [LARGE SCALE GENOMIC DNA]</scope>
    <source>
        <strain evidence="2 3">NBRC 15940</strain>
    </source>
</reference>
<organism evidence="2 3">
    <name type="scientific">Persicobacter diffluens</name>
    <dbReference type="NCBI Taxonomy" id="981"/>
    <lineage>
        <taxon>Bacteria</taxon>
        <taxon>Pseudomonadati</taxon>
        <taxon>Bacteroidota</taxon>
        <taxon>Cytophagia</taxon>
        <taxon>Cytophagales</taxon>
        <taxon>Persicobacteraceae</taxon>
        <taxon>Persicobacter</taxon>
    </lineage>
</organism>
<sequence>MFTNLKSSALMIAVVAASAFACNSEDDFVPVVPETELVAKIGVDHGGETGVTFDNQIYFNLDEPAQAAVSLNVEADDHYVAFSVENNITSSDAMPDWDLVLTNYHDYDYDLGGGNIYKVKGTGGLINVDNGTMALEITKEEGNEDAFVAFEDMDMATAASLELSEAVDAVGYAWKQVDINTGLYTISPNVYYIIRTAQNRYYKLAFTSFYGKNGDDIKGTTVFTYEELN</sequence>
<accession>A0AAN5ALI8</accession>
<evidence type="ECO:0008006" key="4">
    <source>
        <dbReference type="Google" id="ProtNLM"/>
    </source>
</evidence>
<dbReference type="Pfam" id="PF14064">
    <property type="entry name" value="HmuY"/>
    <property type="match status" value="1"/>
</dbReference>
<feature type="chain" id="PRO_5043043660" description="HmuY protein" evidence="1">
    <location>
        <begin position="22"/>
        <end position="229"/>
    </location>
</feature>
<proteinExistence type="predicted"/>